<dbReference type="EMBL" id="VTXO01000001">
    <property type="protein sequence ID" value="NOI79751.1"/>
    <property type="molecule type" value="Genomic_DNA"/>
</dbReference>
<gene>
    <name evidence="6" type="ORF">F0237_03665</name>
</gene>
<reference evidence="6 7" key="1">
    <citation type="submission" date="2019-08" db="EMBL/GenBank/DDBJ databases">
        <title>Draft genome sequencing and comparative genomics of hatchery-associated Vibrios.</title>
        <authorList>
            <person name="Kehlet-Delgado H."/>
            <person name="Mueller R.S."/>
        </authorList>
    </citation>
    <scope>NUCLEOTIDE SEQUENCE [LARGE SCALE GENOMIC DNA]</scope>
    <source>
        <strain evidence="6 7">01-65-5-1</strain>
    </source>
</reference>
<dbReference type="AlphaFoldDB" id="A0AAE5LGU2"/>
<comment type="similarity">
    <text evidence="1">Belongs to the LysR transcriptional regulatory family.</text>
</comment>
<proteinExistence type="inferred from homology"/>
<dbReference type="GO" id="GO:0003700">
    <property type="term" value="F:DNA-binding transcription factor activity"/>
    <property type="evidence" value="ECO:0007669"/>
    <property type="project" value="InterPro"/>
</dbReference>
<dbReference type="Gene3D" id="1.10.10.10">
    <property type="entry name" value="Winged helix-like DNA-binding domain superfamily/Winged helix DNA-binding domain"/>
    <property type="match status" value="1"/>
</dbReference>
<dbReference type="InterPro" id="IPR036390">
    <property type="entry name" value="WH_DNA-bd_sf"/>
</dbReference>
<evidence type="ECO:0000259" key="5">
    <source>
        <dbReference type="PROSITE" id="PS50931"/>
    </source>
</evidence>
<feature type="domain" description="HTH lysR-type" evidence="5">
    <location>
        <begin position="18"/>
        <end position="75"/>
    </location>
</feature>
<sequence length="310" mass="34459">MISVKARSELMLDILDRLDIAKLKAFIFTYELGSFSLVAQKYGKHSSTYSRRVSNLEIDLGVDLFERNGVHLVATEHAKVLYHPAKSLLAEAEHFAQRVELCLTNDETHLTVAIDSALRCFSPSKAISQALREFPATEIDILSGNTAQVMEYMAEQEADVGLVLSNFQVPSSTMNIKVFEFEIVRVMSPSYAERTNVKLAEELEPAFIRGLTQIVLSPLNRLGVSTQNYSSHLVNVDNFEMAKSLAVDGVGWASLPRAECERELQTGELVAFRGVHESDLKWSVDVLWPMDKAQGAVAKRLVDLIAANVN</sequence>
<organism evidence="6 7">
    <name type="scientific">Vibrio tubiashii</name>
    <dbReference type="NCBI Taxonomy" id="29498"/>
    <lineage>
        <taxon>Bacteria</taxon>
        <taxon>Pseudomonadati</taxon>
        <taxon>Pseudomonadota</taxon>
        <taxon>Gammaproteobacteria</taxon>
        <taxon>Vibrionales</taxon>
        <taxon>Vibrionaceae</taxon>
        <taxon>Vibrio</taxon>
        <taxon>Vibrio oreintalis group</taxon>
    </lineage>
</organism>
<dbReference type="Proteomes" id="UP000572722">
    <property type="component" value="Unassembled WGS sequence"/>
</dbReference>
<evidence type="ECO:0000313" key="6">
    <source>
        <dbReference type="EMBL" id="NOI79751.1"/>
    </source>
</evidence>
<dbReference type="Pfam" id="PF00126">
    <property type="entry name" value="HTH_1"/>
    <property type="match status" value="1"/>
</dbReference>
<dbReference type="InterPro" id="IPR000847">
    <property type="entry name" value="LysR_HTH_N"/>
</dbReference>
<dbReference type="InterPro" id="IPR005119">
    <property type="entry name" value="LysR_subst-bd"/>
</dbReference>
<dbReference type="PANTHER" id="PTHR30126:SF91">
    <property type="entry name" value="LYSR FAMILY TRANSCRIPTIONAL REGULATOR"/>
    <property type="match status" value="1"/>
</dbReference>
<comment type="caution">
    <text evidence="6">The sequence shown here is derived from an EMBL/GenBank/DDBJ whole genome shotgun (WGS) entry which is preliminary data.</text>
</comment>
<dbReference type="InterPro" id="IPR036388">
    <property type="entry name" value="WH-like_DNA-bd_sf"/>
</dbReference>
<keyword evidence="2" id="KW-0805">Transcription regulation</keyword>
<keyword evidence="4" id="KW-0804">Transcription</keyword>
<dbReference type="PROSITE" id="PS50931">
    <property type="entry name" value="HTH_LYSR"/>
    <property type="match status" value="1"/>
</dbReference>
<dbReference type="SUPFAM" id="SSF46785">
    <property type="entry name" value="Winged helix' DNA-binding domain"/>
    <property type="match status" value="1"/>
</dbReference>
<dbReference type="PANTHER" id="PTHR30126">
    <property type="entry name" value="HTH-TYPE TRANSCRIPTIONAL REGULATOR"/>
    <property type="match status" value="1"/>
</dbReference>
<evidence type="ECO:0000313" key="7">
    <source>
        <dbReference type="Proteomes" id="UP000572722"/>
    </source>
</evidence>
<evidence type="ECO:0000256" key="1">
    <source>
        <dbReference type="ARBA" id="ARBA00009437"/>
    </source>
</evidence>
<dbReference type="GO" id="GO:0000976">
    <property type="term" value="F:transcription cis-regulatory region binding"/>
    <property type="evidence" value="ECO:0007669"/>
    <property type="project" value="TreeGrafter"/>
</dbReference>
<name>A0AAE5LGU2_9VIBR</name>
<dbReference type="SUPFAM" id="SSF53850">
    <property type="entry name" value="Periplasmic binding protein-like II"/>
    <property type="match status" value="1"/>
</dbReference>
<dbReference type="Pfam" id="PF03466">
    <property type="entry name" value="LysR_substrate"/>
    <property type="match status" value="1"/>
</dbReference>
<evidence type="ECO:0000256" key="3">
    <source>
        <dbReference type="ARBA" id="ARBA00023125"/>
    </source>
</evidence>
<keyword evidence="3" id="KW-0238">DNA-binding</keyword>
<dbReference type="Gene3D" id="3.40.190.290">
    <property type="match status" value="1"/>
</dbReference>
<protein>
    <submittedName>
        <fullName evidence="6">LysR family transcriptional regulator</fullName>
    </submittedName>
</protein>
<evidence type="ECO:0000256" key="2">
    <source>
        <dbReference type="ARBA" id="ARBA00023015"/>
    </source>
</evidence>
<dbReference type="CDD" id="cd05466">
    <property type="entry name" value="PBP2_LTTR_substrate"/>
    <property type="match status" value="1"/>
</dbReference>
<evidence type="ECO:0000256" key="4">
    <source>
        <dbReference type="ARBA" id="ARBA00023163"/>
    </source>
</evidence>
<accession>A0AAE5LGU2</accession>